<dbReference type="GO" id="GO:0016740">
    <property type="term" value="F:transferase activity"/>
    <property type="evidence" value="ECO:0007669"/>
    <property type="project" value="UniProtKB-KW"/>
</dbReference>
<feature type="transmembrane region" description="Helical" evidence="1">
    <location>
        <begin position="710"/>
        <end position="727"/>
    </location>
</feature>
<dbReference type="Proteomes" id="UP000615446">
    <property type="component" value="Unassembled WGS sequence"/>
</dbReference>
<organism evidence="2 3">
    <name type="scientific">Rhizophagus clarus</name>
    <dbReference type="NCBI Taxonomy" id="94130"/>
    <lineage>
        <taxon>Eukaryota</taxon>
        <taxon>Fungi</taxon>
        <taxon>Fungi incertae sedis</taxon>
        <taxon>Mucoromycota</taxon>
        <taxon>Glomeromycotina</taxon>
        <taxon>Glomeromycetes</taxon>
        <taxon>Glomerales</taxon>
        <taxon>Glomeraceae</taxon>
        <taxon>Rhizophagus</taxon>
    </lineage>
</organism>
<feature type="transmembrane region" description="Helical" evidence="1">
    <location>
        <begin position="747"/>
        <end position="766"/>
    </location>
</feature>
<keyword evidence="1" id="KW-0472">Membrane</keyword>
<feature type="transmembrane region" description="Helical" evidence="1">
    <location>
        <begin position="826"/>
        <end position="846"/>
    </location>
</feature>
<keyword evidence="1" id="KW-1133">Transmembrane helix</keyword>
<feature type="transmembrane region" description="Helical" evidence="1">
    <location>
        <begin position="786"/>
        <end position="806"/>
    </location>
</feature>
<keyword evidence="1" id="KW-0812">Transmembrane</keyword>
<sequence>MKLNSNENLRSLFIIFISALTIFVTTYASAYTVNTYSHSEGDAYISPMGYFMLKDGSRLLRFYRPLNNERCNEPDLHIRLLHENGTISPLIVQNFSVPKFNFCRLDDGDVLSPDYIIITDLGRNNLIYILYYNISDTDYNLPFGRFIVEVDLDGNILGENWLGYNNYYDGHIIGRLGTFKFIFDSYDTFYYMKLADIHDPNILEWQKFRLTPITGRLQSGESGNVTRKNLDLQYDNPLFSFQTVDSGLGYIYSKNYTSQVINGELQPTLYVYVNFYKPEINDFTEPFIIYQTSIPNIFMTFAMCSVDNLGIGYQCIIQLRKITSTNPLNNEYFGHNLVLDVSFLSSGSVTRIVQLSGNYEKADVVIKYPLTYGGYLLMYKNSAQNGCLLGGDIFDPNDIYYSTWDIPQNFIIQSPCISIYNFIYMRFESIWKITPTDLTIVSTDVPRFILFDDTALTLKPAKISTIEPQYGANISLGRNNLIITYEVPISLSVRNITIYKVDGTNVLMRQTTSGQASEFFSIDNDMIVSLNLLSSTFNERNVEYHVSIDPNFVMHKETNEPIDRLQHTSWILFTNSTEEDPYADYFSGSIRLTPEGTALFNKDKKTFVNQLLQEISLILPVDLDRLKIEDRQQVDTSTPLGQLIIPLQIEPTKNLSKRNTYNLHNDLNTMILNKPFTKISNYPYTSLLDQSYGYKLNVGIKELILDNKETILAAIVVFFIILLVYLWARRKGERNEDNKNKKGSYMIVLKVGLSIMDFVLDGLFIYKNGYDITILFIPREWLKENAIIASVFTLFSATNVEVLNILSSNVFEIFSANFKKKTESLIFWFGVTNFIIKDIPQFYIQVYYITHIISYNIIPFLNLVTSSAMIVLNVIGKLYKIIIECQKQNSEEGEFADEESIDDDKDK</sequence>
<protein>
    <submittedName>
        <fullName evidence="2">Glycosyltransferase family 2 protein</fullName>
    </submittedName>
</protein>
<dbReference type="OrthoDB" id="2328675at2759"/>
<feature type="transmembrane region" description="Helical" evidence="1">
    <location>
        <begin position="852"/>
        <end position="875"/>
    </location>
</feature>
<comment type="caution">
    <text evidence="2">The sequence shown here is derived from an EMBL/GenBank/DDBJ whole genome shotgun (WGS) entry which is preliminary data.</text>
</comment>
<evidence type="ECO:0000313" key="3">
    <source>
        <dbReference type="Proteomes" id="UP000615446"/>
    </source>
</evidence>
<dbReference type="EMBL" id="BLAL01000242">
    <property type="protein sequence ID" value="GES95382.1"/>
    <property type="molecule type" value="Genomic_DNA"/>
</dbReference>
<reference evidence="2" key="1">
    <citation type="submission" date="2019-10" db="EMBL/GenBank/DDBJ databases">
        <title>Conservation and host-specific expression of non-tandemly repeated heterogenous ribosome RNA gene in arbuscular mycorrhizal fungi.</title>
        <authorList>
            <person name="Maeda T."/>
            <person name="Kobayashi Y."/>
            <person name="Nakagawa T."/>
            <person name="Ezawa T."/>
            <person name="Yamaguchi K."/>
            <person name="Bino T."/>
            <person name="Nishimoto Y."/>
            <person name="Shigenobu S."/>
            <person name="Kawaguchi M."/>
        </authorList>
    </citation>
    <scope>NUCLEOTIDE SEQUENCE</scope>
    <source>
        <strain evidence="2">HR1</strain>
    </source>
</reference>
<gene>
    <name evidence="2" type="ORF">RCL2_002205700</name>
</gene>
<evidence type="ECO:0000313" key="2">
    <source>
        <dbReference type="EMBL" id="GES95382.1"/>
    </source>
</evidence>
<feature type="transmembrane region" description="Helical" evidence="1">
    <location>
        <begin position="12"/>
        <end position="30"/>
    </location>
</feature>
<proteinExistence type="predicted"/>
<keyword evidence="2" id="KW-0808">Transferase</keyword>
<dbReference type="AlphaFoldDB" id="A0A8H3LUX3"/>
<evidence type="ECO:0000256" key="1">
    <source>
        <dbReference type="SAM" id="Phobius"/>
    </source>
</evidence>
<accession>A0A8H3LUX3</accession>
<name>A0A8H3LUX3_9GLOM</name>